<feature type="domain" description="CUE" evidence="1">
    <location>
        <begin position="126"/>
        <end position="169"/>
    </location>
</feature>
<evidence type="ECO:0000313" key="3">
    <source>
        <dbReference type="Proteomes" id="UP001228905"/>
    </source>
</evidence>
<organism evidence="2 3">
    <name type="scientific">Caulobacter ginsengisoli</name>
    <dbReference type="NCBI Taxonomy" id="400775"/>
    <lineage>
        <taxon>Bacteria</taxon>
        <taxon>Pseudomonadati</taxon>
        <taxon>Pseudomonadota</taxon>
        <taxon>Alphaproteobacteria</taxon>
        <taxon>Caulobacterales</taxon>
        <taxon>Caulobacteraceae</taxon>
        <taxon>Caulobacter</taxon>
    </lineage>
</organism>
<evidence type="ECO:0000313" key="2">
    <source>
        <dbReference type="EMBL" id="MDQ0466368.1"/>
    </source>
</evidence>
<reference evidence="2 3" key="1">
    <citation type="submission" date="2023-07" db="EMBL/GenBank/DDBJ databases">
        <title>Genomic Encyclopedia of Type Strains, Phase IV (KMG-IV): sequencing the most valuable type-strain genomes for metagenomic binning, comparative biology and taxonomic classification.</title>
        <authorList>
            <person name="Goeker M."/>
        </authorList>
    </citation>
    <scope>NUCLEOTIDE SEQUENCE [LARGE SCALE GENOMIC DNA]</scope>
    <source>
        <strain evidence="2 3">DSM 18695</strain>
    </source>
</reference>
<dbReference type="PROSITE" id="PS51140">
    <property type="entry name" value="CUE"/>
    <property type="match status" value="1"/>
</dbReference>
<dbReference type="EMBL" id="JAUSVS010000011">
    <property type="protein sequence ID" value="MDQ0466368.1"/>
    <property type="molecule type" value="Genomic_DNA"/>
</dbReference>
<dbReference type="RefSeq" id="WP_307352423.1">
    <property type="nucleotide sequence ID" value="NZ_JAUSVS010000011.1"/>
</dbReference>
<proteinExistence type="predicted"/>
<dbReference type="InterPro" id="IPR003892">
    <property type="entry name" value="CUE"/>
</dbReference>
<keyword evidence="3" id="KW-1185">Reference proteome</keyword>
<gene>
    <name evidence="2" type="ORF">QO010_004161</name>
</gene>
<sequence>MALAARRQLTSRADRSLRSLGALQKSGSTSRVLNLLAIANRAGNGDEDFVTKPFFLNPVLNACVIVKHRLRADEAYLFDGWQGVATKVIIPFERSDLRMGGRSVFVGQRGWRASLSEACSEGPDFERDVHVLELVDGLPSLDPFLLREHLRRNGYDVGRCYFALSEGDLARMRAFVSQQISRLVAIAFQAAGADGINTGRLVGALLSTEIDERLEPLRLTLMLEGDTFRDGVFSWKGFLYYKWSLSGLWGDLDQVIPAIQRLRAIGPSDMETKAYISGAKGRLADAIVACRVDVAKTLKVYDDAFRDLTQNGKPAAFRDFLLKAPDMFVSLGERLGAIAHIASFWRYRFPDGQAPAAGVDEVVDLLQEFEASLNIKVA</sequence>
<protein>
    <recommendedName>
        <fullName evidence="1">CUE domain-containing protein</fullName>
    </recommendedName>
</protein>
<dbReference type="Proteomes" id="UP001228905">
    <property type="component" value="Unassembled WGS sequence"/>
</dbReference>
<name>A0ABU0IWG8_9CAUL</name>
<comment type="caution">
    <text evidence="2">The sequence shown here is derived from an EMBL/GenBank/DDBJ whole genome shotgun (WGS) entry which is preliminary data.</text>
</comment>
<evidence type="ECO:0000259" key="1">
    <source>
        <dbReference type="PROSITE" id="PS51140"/>
    </source>
</evidence>
<accession>A0ABU0IWG8</accession>